<proteinExistence type="predicted"/>
<evidence type="ECO:0000256" key="1">
    <source>
        <dbReference type="SAM" id="SignalP"/>
    </source>
</evidence>
<evidence type="ECO:0000313" key="3">
    <source>
        <dbReference type="EMBL" id="KOH44314.1"/>
    </source>
</evidence>
<dbReference type="InterPro" id="IPR011230">
    <property type="entry name" value="PAP14/16/28/29"/>
</dbReference>
<dbReference type="CDD" id="cd07383">
    <property type="entry name" value="MPP_Dcr2"/>
    <property type="match status" value="1"/>
</dbReference>
<protein>
    <submittedName>
        <fullName evidence="3">Metallophosphatase</fullName>
    </submittedName>
</protein>
<dbReference type="Pfam" id="PF00149">
    <property type="entry name" value="Metallophos"/>
    <property type="match status" value="1"/>
</dbReference>
<dbReference type="GO" id="GO:0005737">
    <property type="term" value="C:cytoplasm"/>
    <property type="evidence" value="ECO:0007669"/>
    <property type="project" value="TreeGrafter"/>
</dbReference>
<dbReference type="AlphaFoldDB" id="A0A0L8V795"/>
<dbReference type="PANTHER" id="PTHR32440:SF11">
    <property type="entry name" value="METALLOPHOSPHOESTERASE DOMAIN-CONTAINING PROTEIN"/>
    <property type="match status" value="1"/>
</dbReference>
<gene>
    <name evidence="3" type="ORF">NC99_28610</name>
</gene>
<keyword evidence="4" id="KW-1185">Reference proteome</keyword>
<dbReference type="SUPFAM" id="SSF56300">
    <property type="entry name" value="Metallo-dependent phosphatases"/>
    <property type="match status" value="1"/>
</dbReference>
<dbReference type="GO" id="GO:0016788">
    <property type="term" value="F:hydrolase activity, acting on ester bonds"/>
    <property type="evidence" value="ECO:0007669"/>
    <property type="project" value="TreeGrafter"/>
</dbReference>
<dbReference type="RefSeq" id="WP_053184437.1">
    <property type="nucleotide sequence ID" value="NZ_LGIA01000165.1"/>
</dbReference>
<sequence>MNKRLSFTLLFFLTMTNLIQAQEINLKFRADQSFKIVQFTDAHIKANDPASKAAFATMAAVLDLEQPDLVVYTGDIVTGKPVEKGWNLATALCIERDIPFAVVFGNHDDEDGVSRAQLTELITRMPYSLLQPKVDGVNGYGNYVLEIKSAKSDGNAALLYCMDSNAYSTMEGIEGYGWFHIDQVNWYLEQSQIQQQRHGKILPALAFFHIPLPEYRQAYGNEKNPPIGVRFEDECAPEINTGMYAAMLHAGDVMGTFVGHDHVNDYMAYLNGIALTYGRFTGGKTTYGDLPNGARVIVLKEGKRAFSSWIRLGNGDKLLPVEFPADFLSEE</sequence>
<dbReference type="PIRSF" id="PIRSF030250">
    <property type="entry name" value="Ptase_At2g46880"/>
    <property type="match status" value="1"/>
</dbReference>
<dbReference type="InterPro" id="IPR029052">
    <property type="entry name" value="Metallo-depent_PP-like"/>
</dbReference>
<feature type="chain" id="PRO_5005591475" evidence="1">
    <location>
        <begin position="22"/>
        <end position="331"/>
    </location>
</feature>
<reference evidence="4" key="1">
    <citation type="submission" date="2015-07" db="EMBL/GenBank/DDBJ databases">
        <title>Genome sequencing of Sunxiuqinia dokdonensis strain SK.</title>
        <authorList>
            <person name="Ahn S."/>
            <person name="Kim B.-C."/>
        </authorList>
    </citation>
    <scope>NUCLEOTIDE SEQUENCE [LARGE SCALE GENOMIC DNA]</scope>
    <source>
        <strain evidence="4">SK</strain>
    </source>
</reference>
<dbReference type="InterPro" id="IPR004843">
    <property type="entry name" value="Calcineurin-like_PHP"/>
</dbReference>
<name>A0A0L8V795_9BACT</name>
<dbReference type="STRING" id="1409788.NC99_28610"/>
<accession>A0A0L8V795</accession>
<comment type="caution">
    <text evidence="3">The sequence shown here is derived from an EMBL/GenBank/DDBJ whole genome shotgun (WGS) entry which is preliminary data.</text>
</comment>
<dbReference type="Proteomes" id="UP000036958">
    <property type="component" value="Unassembled WGS sequence"/>
</dbReference>
<feature type="domain" description="Calcineurin-like phosphoesterase" evidence="2">
    <location>
        <begin position="34"/>
        <end position="263"/>
    </location>
</feature>
<dbReference type="PATRIC" id="fig|1409788.3.peg.2947"/>
<dbReference type="OrthoDB" id="9816081at2"/>
<feature type="signal peptide" evidence="1">
    <location>
        <begin position="1"/>
        <end position="21"/>
    </location>
</feature>
<dbReference type="EMBL" id="LGIA01000165">
    <property type="protein sequence ID" value="KOH44314.1"/>
    <property type="molecule type" value="Genomic_DNA"/>
</dbReference>
<dbReference type="Gene3D" id="3.60.21.10">
    <property type="match status" value="1"/>
</dbReference>
<keyword evidence="1" id="KW-0732">Signal</keyword>
<evidence type="ECO:0000313" key="4">
    <source>
        <dbReference type="Proteomes" id="UP000036958"/>
    </source>
</evidence>
<dbReference type="PANTHER" id="PTHR32440">
    <property type="entry name" value="PHOSPHATASE DCR2-RELATED-RELATED"/>
    <property type="match status" value="1"/>
</dbReference>
<evidence type="ECO:0000259" key="2">
    <source>
        <dbReference type="Pfam" id="PF00149"/>
    </source>
</evidence>
<organism evidence="3 4">
    <name type="scientific">Sunxiuqinia dokdonensis</name>
    <dbReference type="NCBI Taxonomy" id="1409788"/>
    <lineage>
        <taxon>Bacteria</taxon>
        <taxon>Pseudomonadati</taxon>
        <taxon>Bacteroidota</taxon>
        <taxon>Bacteroidia</taxon>
        <taxon>Marinilabiliales</taxon>
        <taxon>Prolixibacteraceae</taxon>
        <taxon>Sunxiuqinia</taxon>
    </lineage>
</organism>